<dbReference type="GO" id="GO:0005829">
    <property type="term" value="C:cytosol"/>
    <property type="evidence" value="ECO:0007669"/>
    <property type="project" value="TreeGrafter"/>
</dbReference>
<dbReference type="Pfam" id="PF02082">
    <property type="entry name" value="Rrf2"/>
    <property type="match status" value="1"/>
</dbReference>
<dbReference type="AlphaFoldDB" id="Q6F4M5"/>
<dbReference type="PANTHER" id="PTHR33221">
    <property type="entry name" value="WINGED HELIX-TURN-HELIX TRANSCRIPTIONAL REGULATOR, RRF2 FAMILY"/>
    <property type="match status" value="1"/>
</dbReference>
<dbReference type="PANTHER" id="PTHR33221:SF13">
    <property type="entry name" value="TRANSCRIPTIONAL REGULATOR-RELATED"/>
    <property type="match status" value="1"/>
</dbReference>
<evidence type="ECO:0000313" key="1">
    <source>
        <dbReference type="EMBL" id="BAD30045.1"/>
    </source>
</evidence>
<reference evidence="1" key="1">
    <citation type="journal article" date="2004" name="J. Bacteriol.">
        <title>A novel p-nitrophenol degradation gene cluster from a gram-positive bacterium, Rhodococcus opacus SAO101.</title>
        <authorList>
            <person name="Kitagawa W."/>
            <person name="Kimura N."/>
            <person name="Kamagata Y."/>
        </authorList>
    </citation>
    <scope>NUCLEOTIDE SEQUENCE</scope>
    <source>
        <strain evidence="1">SAO101</strain>
    </source>
</reference>
<dbReference type="InterPro" id="IPR000944">
    <property type="entry name" value="Tscrpt_reg_Rrf2"/>
</dbReference>
<dbReference type="GO" id="GO:0003700">
    <property type="term" value="F:DNA-binding transcription factor activity"/>
    <property type="evidence" value="ECO:0007669"/>
    <property type="project" value="TreeGrafter"/>
</dbReference>
<dbReference type="SUPFAM" id="SSF46785">
    <property type="entry name" value="Winged helix' DNA-binding domain"/>
    <property type="match status" value="1"/>
</dbReference>
<organism evidence="1">
    <name type="scientific">Rhodococcus opacus</name>
    <name type="common">Nocardia opaca</name>
    <dbReference type="NCBI Taxonomy" id="37919"/>
    <lineage>
        <taxon>Bacteria</taxon>
        <taxon>Bacillati</taxon>
        <taxon>Actinomycetota</taxon>
        <taxon>Actinomycetes</taxon>
        <taxon>Mycobacteriales</taxon>
        <taxon>Nocardiaceae</taxon>
        <taxon>Rhodococcus</taxon>
    </lineage>
</organism>
<dbReference type="CDD" id="cd00090">
    <property type="entry name" value="HTH_ARSR"/>
    <property type="match status" value="1"/>
</dbReference>
<accession>Q6F4M5</accession>
<sequence>MDRVVAMKLSGGVEWALHCCVVLSQAESPVPTARLAELHGVSKTYLAKHLQSLARAGLVHPTEGRDGGYVLTRAPEAITVLDVVQAVDGTEPAFRCTEIRRQGVLAAPPEQCRSACGIAKVMAGAEQAWRASLSGVTIADLGATIDLAGLKHILATPTT</sequence>
<protein>
    <recommendedName>
        <fullName evidence="2">Rrf2 family transcriptional regulator</fullName>
    </recommendedName>
</protein>
<name>Q6F4M5_RHOOP</name>
<evidence type="ECO:0008006" key="2">
    <source>
        <dbReference type="Google" id="ProtNLM"/>
    </source>
</evidence>
<dbReference type="InterPro" id="IPR011991">
    <property type="entry name" value="ArsR-like_HTH"/>
</dbReference>
<proteinExistence type="predicted"/>
<dbReference type="InterPro" id="IPR036390">
    <property type="entry name" value="WH_DNA-bd_sf"/>
</dbReference>
<dbReference type="EMBL" id="AB154422">
    <property type="protein sequence ID" value="BAD30045.1"/>
    <property type="molecule type" value="Genomic_DNA"/>
</dbReference>
<dbReference type="Gene3D" id="1.10.10.10">
    <property type="entry name" value="Winged helix-like DNA-binding domain superfamily/Winged helix DNA-binding domain"/>
    <property type="match status" value="1"/>
</dbReference>
<dbReference type="PROSITE" id="PS51197">
    <property type="entry name" value="HTH_RRF2_2"/>
    <property type="match status" value="1"/>
</dbReference>
<dbReference type="InterPro" id="IPR036388">
    <property type="entry name" value="WH-like_DNA-bd_sf"/>
</dbReference>
<dbReference type="NCBIfam" id="TIGR00738">
    <property type="entry name" value="rrf2_super"/>
    <property type="match status" value="1"/>
</dbReference>